<evidence type="ECO:0000256" key="1">
    <source>
        <dbReference type="ARBA" id="ARBA00008714"/>
    </source>
</evidence>
<keyword evidence="4" id="KW-0560">Oxidoreductase</keyword>
<dbReference type="GO" id="GO:0004784">
    <property type="term" value="F:superoxide dismutase activity"/>
    <property type="evidence" value="ECO:0007669"/>
    <property type="project" value="UniProtKB-EC"/>
</dbReference>
<keyword evidence="5" id="KW-0472">Membrane</keyword>
<evidence type="ECO:0000256" key="5">
    <source>
        <dbReference type="SAM" id="Phobius"/>
    </source>
</evidence>
<dbReference type="InterPro" id="IPR019833">
    <property type="entry name" value="Mn/Fe_SOD_BS"/>
</dbReference>
<dbReference type="SUPFAM" id="SSF142433">
    <property type="entry name" value="CinA-like"/>
    <property type="match status" value="1"/>
</dbReference>
<dbReference type="EMBL" id="VSSQ01027641">
    <property type="protein sequence ID" value="MPM76991.1"/>
    <property type="molecule type" value="Genomic_DNA"/>
</dbReference>
<protein>
    <recommendedName>
        <fullName evidence="2">superoxide dismutase</fullName>
        <ecNumber evidence="2">1.15.1.1</ecNumber>
    </recommendedName>
</protein>
<evidence type="ECO:0000256" key="4">
    <source>
        <dbReference type="ARBA" id="ARBA00023002"/>
    </source>
</evidence>
<feature type="domain" description="Manganese/iron superoxide dismutase C-terminal" evidence="6">
    <location>
        <begin position="100"/>
        <end position="201"/>
    </location>
</feature>
<keyword evidence="5" id="KW-1133">Transmembrane helix</keyword>
<dbReference type="EC" id="1.15.1.1" evidence="2"/>
<evidence type="ECO:0000259" key="6">
    <source>
        <dbReference type="Pfam" id="PF02777"/>
    </source>
</evidence>
<dbReference type="PANTHER" id="PTHR43595">
    <property type="entry name" value="37S RIBOSOMAL PROTEIN S26, MITOCHONDRIAL"/>
    <property type="match status" value="1"/>
</dbReference>
<gene>
    <name evidence="7" type="ORF">SDC9_123990</name>
</gene>
<proteinExistence type="inferred from homology"/>
<keyword evidence="3" id="KW-0479">Metal-binding</keyword>
<dbReference type="Pfam" id="PF02777">
    <property type="entry name" value="Sod_Fe_C"/>
    <property type="match status" value="1"/>
</dbReference>
<comment type="caution">
    <text evidence="7">The sequence shown here is derived from an EMBL/GenBank/DDBJ whole genome shotgun (WGS) entry which is preliminary data.</text>
</comment>
<evidence type="ECO:0000256" key="2">
    <source>
        <dbReference type="ARBA" id="ARBA00012682"/>
    </source>
</evidence>
<reference evidence="7" key="1">
    <citation type="submission" date="2019-08" db="EMBL/GenBank/DDBJ databases">
        <authorList>
            <person name="Kucharzyk K."/>
            <person name="Murdoch R.W."/>
            <person name="Higgins S."/>
            <person name="Loffler F."/>
        </authorList>
    </citation>
    <scope>NUCLEOTIDE SEQUENCE</scope>
</reference>
<dbReference type="PANTHER" id="PTHR43595:SF2">
    <property type="entry name" value="SMALL RIBOSOMAL SUBUNIT PROTEIN MS42"/>
    <property type="match status" value="1"/>
</dbReference>
<feature type="transmembrane region" description="Helical" evidence="5">
    <location>
        <begin position="20"/>
        <end position="42"/>
    </location>
</feature>
<sequence length="206" mass="23252">MNYWLKKLKVTFIESASAGYLAYRFSLTPFSGKILIGGLVCYDLKVKEKILKISPKLIAKYTPESIEITEELVKKAKNMFSSDIYVGCTGLLKPGGSEGPSGKLAIAIEETFSSIENFKAEFEKAGLGRFGSGYAWLCVNPHKKLVVHSTANQDCPLQENMAPVLVIDVWEHAYYLNYQNRRADYLSAFWKLVDWQEAERRYSAVV</sequence>
<dbReference type="InterPro" id="IPR019832">
    <property type="entry name" value="Mn/Fe_SOD_C"/>
</dbReference>
<dbReference type="FunFam" id="3.55.40.20:FF:000001">
    <property type="entry name" value="Superoxide dismutase"/>
    <property type="match status" value="1"/>
</dbReference>
<dbReference type="InterPro" id="IPR036653">
    <property type="entry name" value="CinA-like_C"/>
</dbReference>
<organism evidence="7">
    <name type="scientific">bioreactor metagenome</name>
    <dbReference type="NCBI Taxonomy" id="1076179"/>
    <lineage>
        <taxon>unclassified sequences</taxon>
        <taxon>metagenomes</taxon>
        <taxon>ecological metagenomes</taxon>
    </lineage>
</organism>
<keyword evidence="5" id="KW-0812">Transmembrane</keyword>
<comment type="similarity">
    <text evidence="1">Belongs to the iron/manganese superoxide dismutase family.</text>
</comment>
<dbReference type="PROSITE" id="PS00088">
    <property type="entry name" value="SOD_MN"/>
    <property type="match status" value="1"/>
</dbReference>
<dbReference type="Gene3D" id="3.55.40.20">
    <property type="entry name" value="Iron/manganese superoxide dismutase, C-terminal domain"/>
    <property type="match status" value="1"/>
</dbReference>
<dbReference type="InterPro" id="IPR036314">
    <property type="entry name" value="SOD_C_sf"/>
</dbReference>
<evidence type="ECO:0000256" key="3">
    <source>
        <dbReference type="ARBA" id="ARBA00022723"/>
    </source>
</evidence>
<dbReference type="AlphaFoldDB" id="A0A645CJ67"/>
<accession>A0A645CJ67</accession>
<dbReference type="SUPFAM" id="SSF54719">
    <property type="entry name" value="Fe,Mn superoxide dismutase (SOD), C-terminal domain"/>
    <property type="match status" value="1"/>
</dbReference>
<dbReference type="GO" id="GO:0005737">
    <property type="term" value="C:cytoplasm"/>
    <property type="evidence" value="ECO:0007669"/>
    <property type="project" value="TreeGrafter"/>
</dbReference>
<dbReference type="GO" id="GO:0046872">
    <property type="term" value="F:metal ion binding"/>
    <property type="evidence" value="ECO:0007669"/>
    <property type="project" value="UniProtKB-KW"/>
</dbReference>
<name>A0A645CJ67_9ZZZZ</name>
<evidence type="ECO:0000313" key="7">
    <source>
        <dbReference type="EMBL" id="MPM76991.1"/>
    </source>
</evidence>